<feature type="region of interest" description="Disordered" evidence="2">
    <location>
        <begin position="1"/>
        <end position="105"/>
    </location>
</feature>
<protein>
    <submittedName>
        <fullName evidence="3">Uncharacterized protein</fullName>
    </submittedName>
</protein>
<dbReference type="AlphaFoldDB" id="A0A316W4V4"/>
<dbReference type="OrthoDB" id="10454198at2759"/>
<feature type="compositionally biased region" description="Basic and acidic residues" evidence="2">
    <location>
        <begin position="73"/>
        <end position="84"/>
    </location>
</feature>
<keyword evidence="4" id="KW-1185">Reference proteome</keyword>
<proteinExistence type="predicted"/>
<keyword evidence="1" id="KW-0175">Coiled coil</keyword>
<gene>
    <name evidence="3" type="ORF">IE81DRAFT_362793</name>
</gene>
<evidence type="ECO:0000313" key="4">
    <source>
        <dbReference type="Proteomes" id="UP000245783"/>
    </source>
</evidence>
<reference evidence="3 4" key="1">
    <citation type="journal article" date="2018" name="Mol. Biol. Evol.">
        <title>Broad Genomic Sampling Reveals a Smut Pathogenic Ancestry of the Fungal Clade Ustilaginomycotina.</title>
        <authorList>
            <person name="Kijpornyongpan T."/>
            <person name="Mondo S.J."/>
            <person name="Barry K."/>
            <person name="Sandor L."/>
            <person name="Lee J."/>
            <person name="Lipzen A."/>
            <person name="Pangilinan J."/>
            <person name="LaButti K."/>
            <person name="Hainaut M."/>
            <person name="Henrissat B."/>
            <person name="Grigoriev I.V."/>
            <person name="Spatafora J.W."/>
            <person name="Aime M.C."/>
        </authorList>
    </citation>
    <scope>NUCLEOTIDE SEQUENCE [LARGE SCALE GENOMIC DNA]</scope>
    <source>
        <strain evidence="3 4">MCA 4658</strain>
    </source>
</reference>
<dbReference type="RefSeq" id="XP_025371922.1">
    <property type="nucleotide sequence ID" value="XM_025516749.1"/>
</dbReference>
<evidence type="ECO:0000256" key="2">
    <source>
        <dbReference type="SAM" id="MobiDB-lite"/>
    </source>
</evidence>
<accession>A0A316W4V4</accession>
<evidence type="ECO:0000313" key="3">
    <source>
        <dbReference type="EMBL" id="PWN44762.1"/>
    </source>
</evidence>
<dbReference type="Proteomes" id="UP000245783">
    <property type="component" value="Unassembled WGS sequence"/>
</dbReference>
<feature type="coiled-coil region" evidence="1">
    <location>
        <begin position="228"/>
        <end position="255"/>
    </location>
</feature>
<dbReference type="EMBL" id="KZ819359">
    <property type="protein sequence ID" value="PWN44762.1"/>
    <property type="molecule type" value="Genomic_DNA"/>
</dbReference>
<organism evidence="3 4">
    <name type="scientific">Ceraceosorus guamensis</name>
    <dbReference type="NCBI Taxonomy" id="1522189"/>
    <lineage>
        <taxon>Eukaryota</taxon>
        <taxon>Fungi</taxon>
        <taxon>Dikarya</taxon>
        <taxon>Basidiomycota</taxon>
        <taxon>Ustilaginomycotina</taxon>
        <taxon>Exobasidiomycetes</taxon>
        <taxon>Ceraceosorales</taxon>
        <taxon>Ceraceosoraceae</taxon>
        <taxon>Ceraceosorus</taxon>
    </lineage>
</organism>
<dbReference type="InParanoid" id="A0A316W4V4"/>
<name>A0A316W4V4_9BASI</name>
<dbReference type="GeneID" id="37038619"/>
<feature type="compositionally biased region" description="Low complexity" evidence="2">
    <location>
        <begin position="87"/>
        <end position="98"/>
    </location>
</feature>
<sequence length="310" mass="34821">MSLQRSHPADSDPTDVLYAQSPTPARPLLSPSGSFYKPPGPRRVTPPLAREVTTSESSEAEKRLQTDNSLLRSEVHRLEEELRKANSRSQPQSAPSSSHDAGALNDQASYYEGLLAEKEARIRKVMGQNLALWKEKGQLAVQNAALSSASAEDKATIARLEKLVATQKDRIKKLRQSDKEREEFFDKNVLLYQDQIKMCKEAVKEEKLRSEAELFDADEARDVVEGELLEMRSKRTDAQEKVRALEMEIVALKAAQHGAVWLPELVHGEMEANQSLLSELGEDNVFDDQEGLEDRQNDQHLEQFLDSLAS</sequence>
<evidence type="ECO:0000256" key="1">
    <source>
        <dbReference type="SAM" id="Coils"/>
    </source>
</evidence>